<protein>
    <recommendedName>
        <fullName evidence="5">DUF1641 domain-containing protein</fullName>
    </recommendedName>
</protein>
<dbReference type="AlphaFoldDB" id="A0A2S5GCD7"/>
<evidence type="ECO:0000256" key="2">
    <source>
        <dbReference type="SAM" id="Phobius"/>
    </source>
</evidence>
<evidence type="ECO:0000313" key="3">
    <source>
        <dbReference type="EMBL" id="PPA70707.1"/>
    </source>
</evidence>
<evidence type="ECO:0000256" key="1">
    <source>
        <dbReference type="SAM" id="MobiDB-lite"/>
    </source>
</evidence>
<evidence type="ECO:0000313" key="4">
    <source>
        <dbReference type="Proteomes" id="UP000239047"/>
    </source>
</evidence>
<reference evidence="3 4" key="1">
    <citation type="submission" date="2018-02" db="EMBL/GenBank/DDBJ databases">
        <title>Jeotgalibacillus proteolyticum sp. nov. a protease producing bacterium isolated from ocean sediments of Laizhou Bay.</title>
        <authorList>
            <person name="Li Y."/>
        </authorList>
    </citation>
    <scope>NUCLEOTIDE SEQUENCE [LARGE SCALE GENOMIC DNA]</scope>
    <source>
        <strain evidence="3 4">22-7</strain>
    </source>
</reference>
<keyword evidence="2" id="KW-0812">Transmembrane</keyword>
<feature type="region of interest" description="Disordered" evidence="1">
    <location>
        <begin position="158"/>
        <end position="212"/>
    </location>
</feature>
<keyword evidence="4" id="KW-1185">Reference proteome</keyword>
<dbReference type="InterPro" id="IPR012440">
    <property type="entry name" value="DUF1641"/>
</dbReference>
<evidence type="ECO:0008006" key="5">
    <source>
        <dbReference type="Google" id="ProtNLM"/>
    </source>
</evidence>
<sequence length="241" mass="26617">MAKATRVIHRIQSSEEEIRKKELESLETLLLSNKEAIHESFKILNHLQDRGILEMGTALLSQGDKVLDILVKTADTPETANTLRNLLLMLGTLGTLNVQQLEPIILKVNTGIARVAELTEGEEKGGYFTLLRSLNDPDVKRAMAVGITFLKGLGEKQDNLERTTQTPEEQEHLKNEDLQDGSPRRSVGNEPSSIPSEENKRGTRKGSRSGRGKGWMLLAAGVSLLSIPVSLALSKDKVNRY</sequence>
<organism evidence="3 4">
    <name type="scientific">Jeotgalibacillus proteolyticus</name>
    <dbReference type="NCBI Taxonomy" id="2082395"/>
    <lineage>
        <taxon>Bacteria</taxon>
        <taxon>Bacillati</taxon>
        <taxon>Bacillota</taxon>
        <taxon>Bacilli</taxon>
        <taxon>Bacillales</taxon>
        <taxon>Caryophanaceae</taxon>
        <taxon>Jeotgalibacillus</taxon>
    </lineage>
</organism>
<feature type="compositionally biased region" description="Basic residues" evidence="1">
    <location>
        <begin position="202"/>
        <end position="211"/>
    </location>
</feature>
<dbReference type="Proteomes" id="UP000239047">
    <property type="component" value="Unassembled WGS sequence"/>
</dbReference>
<dbReference type="PANTHER" id="PTHR38433:SF1">
    <property type="entry name" value="DUF1641 DOMAIN-CONTAINING PROTEIN"/>
    <property type="match status" value="1"/>
</dbReference>
<keyword evidence="2" id="KW-0472">Membrane</keyword>
<dbReference type="Pfam" id="PF07849">
    <property type="entry name" value="DUF1641"/>
    <property type="match status" value="1"/>
</dbReference>
<gene>
    <name evidence="3" type="ORF">C4B60_07880</name>
</gene>
<dbReference type="OrthoDB" id="147801at2"/>
<feature type="transmembrane region" description="Helical" evidence="2">
    <location>
        <begin position="214"/>
        <end position="233"/>
    </location>
</feature>
<accession>A0A2S5GCD7</accession>
<comment type="caution">
    <text evidence="3">The sequence shown here is derived from an EMBL/GenBank/DDBJ whole genome shotgun (WGS) entry which is preliminary data.</text>
</comment>
<name>A0A2S5GCD7_9BACL</name>
<dbReference type="EMBL" id="PREZ01000003">
    <property type="protein sequence ID" value="PPA70707.1"/>
    <property type="molecule type" value="Genomic_DNA"/>
</dbReference>
<keyword evidence="2" id="KW-1133">Transmembrane helix</keyword>
<proteinExistence type="predicted"/>
<dbReference type="PANTHER" id="PTHR38433">
    <property type="match status" value="1"/>
</dbReference>